<sequence>MSKVQQRLTMWKGRLLARPGRVTLVNFMLSYIPAYTMQTQWLPSGTCEKLDAISQKFIWSGSDSHRMHLVKWDKITQRRKDGGLGVCVARFKNTSLLGKLIWDLLAHPTKLWVQVIFSKYRVDNVTSLLQLSGSYFLRSLRKAYDSLQLGFQLQLGNGHSSLWFTNWFYGTYLAPSVPFVHLQDINIRVCDVWDDGHWALEKLYLWLSDETKAGLQALTLCLHPNAEDVIVWSSSVNGEYTAKASYRWLCDAGVATRGTWH</sequence>
<organism evidence="1 2">
    <name type="scientific">Cajanus cajan</name>
    <name type="common">Pigeon pea</name>
    <name type="synonym">Cajanus indicus</name>
    <dbReference type="NCBI Taxonomy" id="3821"/>
    <lineage>
        <taxon>Eukaryota</taxon>
        <taxon>Viridiplantae</taxon>
        <taxon>Streptophyta</taxon>
        <taxon>Embryophyta</taxon>
        <taxon>Tracheophyta</taxon>
        <taxon>Spermatophyta</taxon>
        <taxon>Magnoliopsida</taxon>
        <taxon>eudicotyledons</taxon>
        <taxon>Gunneridae</taxon>
        <taxon>Pentapetalae</taxon>
        <taxon>rosids</taxon>
        <taxon>fabids</taxon>
        <taxon>Fabales</taxon>
        <taxon>Fabaceae</taxon>
        <taxon>Papilionoideae</taxon>
        <taxon>50 kb inversion clade</taxon>
        <taxon>NPAAA clade</taxon>
        <taxon>indigoferoid/millettioid clade</taxon>
        <taxon>Phaseoleae</taxon>
        <taxon>Cajanus</taxon>
    </lineage>
</organism>
<dbReference type="EMBL" id="CM003613">
    <property type="protein sequence ID" value="KYP56389.1"/>
    <property type="molecule type" value="Genomic_DNA"/>
</dbReference>
<dbReference type="AlphaFoldDB" id="A0A151SNR3"/>
<accession>A0A151SNR3</accession>
<dbReference type="OMA" id="INIRVCD"/>
<name>A0A151SNR3_CAJCA</name>
<dbReference type="Gramene" id="C.cajan_02564.t">
    <property type="protein sequence ID" value="C.cajan_02564.t.cds1"/>
    <property type="gene ID" value="C.cajan_02564"/>
</dbReference>
<keyword evidence="2" id="KW-1185">Reference proteome</keyword>
<dbReference type="Proteomes" id="UP000075243">
    <property type="component" value="Chromosome 11"/>
</dbReference>
<reference evidence="1 2" key="1">
    <citation type="journal article" date="2012" name="Nat. Biotechnol.">
        <title>Draft genome sequence of pigeonpea (Cajanus cajan), an orphan legume crop of resource-poor farmers.</title>
        <authorList>
            <person name="Varshney R.K."/>
            <person name="Chen W."/>
            <person name="Li Y."/>
            <person name="Bharti A.K."/>
            <person name="Saxena R.K."/>
            <person name="Schlueter J.A."/>
            <person name="Donoghue M.T."/>
            <person name="Azam S."/>
            <person name="Fan G."/>
            <person name="Whaley A.M."/>
            <person name="Farmer A.D."/>
            <person name="Sheridan J."/>
            <person name="Iwata A."/>
            <person name="Tuteja R."/>
            <person name="Penmetsa R.V."/>
            <person name="Wu W."/>
            <person name="Upadhyaya H.D."/>
            <person name="Yang S.P."/>
            <person name="Shah T."/>
            <person name="Saxena K.B."/>
            <person name="Michael T."/>
            <person name="McCombie W.R."/>
            <person name="Yang B."/>
            <person name="Zhang G."/>
            <person name="Yang H."/>
            <person name="Wang J."/>
            <person name="Spillane C."/>
            <person name="Cook D.R."/>
            <person name="May G.D."/>
            <person name="Xu X."/>
            <person name="Jackson S.A."/>
        </authorList>
    </citation>
    <scope>NUCLEOTIDE SEQUENCE [LARGE SCALE GENOMIC DNA]</scope>
    <source>
        <strain evidence="2">cv. Asha</strain>
    </source>
</reference>
<protein>
    <submittedName>
        <fullName evidence="1">Ribonuclease H protein At1g65750 family</fullName>
    </submittedName>
</protein>
<proteinExistence type="predicted"/>
<dbReference type="STRING" id="3821.A0A151SNR3"/>
<gene>
    <name evidence="1" type="ORF">KK1_002627</name>
</gene>
<evidence type="ECO:0000313" key="1">
    <source>
        <dbReference type="EMBL" id="KYP56389.1"/>
    </source>
</evidence>
<evidence type="ECO:0000313" key="2">
    <source>
        <dbReference type="Proteomes" id="UP000075243"/>
    </source>
</evidence>
<dbReference type="PANTHER" id="PTHR33116:SF78">
    <property type="entry name" value="OS12G0587133 PROTEIN"/>
    <property type="match status" value="1"/>
</dbReference>
<dbReference type="PANTHER" id="PTHR33116">
    <property type="entry name" value="REVERSE TRANSCRIPTASE ZINC-BINDING DOMAIN-CONTAINING PROTEIN-RELATED-RELATED"/>
    <property type="match status" value="1"/>
</dbReference>